<comment type="caution">
    <text evidence="1">The sequence shown here is derived from an EMBL/GenBank/DDBJ whole genome shotgun (WGS) entry which is preliminary data.</text>
</comment>
<organism evidence="1 2">
    <name type="scientific">Crotalaria pallida</name>
    <name type="common">Smooth rattlebox</name>
    <name type="synonym">Crotalaria striata</name>
    <dbReference type="NCBI Taxonomy" id="3830"/>
    <lineage>
        <taxon>Eukaryota</taxon>
        <taxon>Viridiplantae</taxon>
        <taxon>Streptophyta</taxon>
        <taxon>Embryophyta</taxon>
        <taxon>Tracheophyta</taxon>
        <taxon>Spermatophyta</taxon>
        <taxon>Magnoliopsida</taxon>
        <taxon>eudicotyledons</taxon>
        <taxon>Gunneridae</taxon>
        <taxon>Pentapetalae</taxon>
        <taxon>rosids</taxon>
        <taxon>fabids</taxon>
        <taxon>Fabales</taxon>
        <taxon>Fabaceae</taxon>
        <taxon>Papilionoideae</taxon>
        <taxon>50 kb inversion clade</taxon>
        <taxon>genistoids sensu lato</taxon>
        <taxon>core genistoids</taxon>
        <taxon>Crotalarieae</taxon>
        <taxon>Crotalaria</taxon>
    </lineage>
</organism>
<evidence type="ECO:0000313" key="1">
    <source>
        <dbReference type="EMBL" id="KAK7268085.1"/>
    </source>
</evidence>
<accession>A0AAN9F447</accession>
<name>A0AAN9F447_CROPI</name>
<sequence>MEDMGWMFWREVAWRSYWKKIERSLREAEDKLQDYALNFKMPYISAMNHISIFKVEGENSHWQGAVGRKDV</sequence>
<dbReference type="Proteomes" id="UP001372338">
    <property type="component" value="Unassembled WGS sequence"/>
</dbReference>
<evidence type="ECO:0000313" key="2">
    <source>
        <dbReference type="Proteomes" id="UP001372338"/>
    </source>
</evidence>
<reference evidence="1 2" key="1">
    <citation type="submission" date="2024-01" db="EMBL/GenBank/DDBJ databases">
        <title>The genomes of 5 underutilized Papilionoideae crops provide insights into root nodulation and disease resistanc.</title>
        <authorList>
            <person name="Yuan L."/>
        </authorList>
    </citation>
    <scope>NUCLEOTIDE SEQUENCE [LARGE SCALE GENOMIC DNA]</scope>
    <source>
        <strain evidence="1">ZHUSHIDOU_FW_LH</strain>
        <tissue evidence="1">Leaf</tissue>
    </source>
</reference>
<gene>
    <name evidence="1" type="ORF">RIF29_20771</name>
</gene>
<protein>
    <submittedName>
        <fullName evidence="1">Uncharacterized protein</fullName>
    </submittedName>
</protein>
<dbReference type="EMBL" id="JAYWIO010000004">
    <property type="protein sequence ID" value="KAK7268085.1"/>
    <property type="molecule type" value="Genomic_DNA"/>
</dbReference>
<keyword evidence="2" id="KW-1185">Reference proteome</keyword>
<dbReference type="AlphaFoldDB" id="A0AAN9F447"/>
<proteinExistence type="predicted"/>